<evidence type="ECO:0000313" key="10">
    <source>
        <dbReference type="Ensembl" id="ENSMODP00000033414.2"/>
    </source>
</evidence>
<keyword evidence="5 7" id="KW-0472">Membrane</keyword>
<dbReference type="KEGG" id="mdo:100023826"/>
<evidence type="ECO:0000313" key="11">
    <source>
        <dbReference type="Proteomes" id="UP000002280"/>
    </source>
</evidence>
<gene>
    <name evidence="10" type="primary">ZDHHC20</name>
</gene>
<comment type="catalytic activity">
    <reaction evidence="7">
        <text>L-cysteinyl-[protein] + hexadecanoyl-CoA = S-hexadecanoyl-L-cysteinyl-[protein] + CoA</text>
        <dbReference type="Rhea" id="RHEA:36683"/>
        <dbReference type="Rhea" id="RHEA-COMP:10131"/>
        <dbReference type="Rhea" id="RHEA-COMP:11032"/>
        <dbReference type="ChEBI" id="CHEBI:29950"/>
        <dbReference type="ChEBI" id="CHEBI:57287"/>
        <dbReference type="ChEBI" id="CHEBI:57379"/>
        <dbReference type="ChEBI" id="CHEBI:74151"/>
        <dbReference type="EC" id="2.3.1.225"/>
    </reaction>
</comment>
<accession>F6XXZ8</accession>
<keyword evidence="4 7" id="KW-1133">Transmembrane helix</keyword>
<keyword evidence="2 7" id="KW-0808">Transferase</keyword>
<feature type="transmembrane region" description="Helical" evidence="7">
    <location>
        <begin position="138"/>
        <end position="162"/>
    </location>
</feature>
<dbReference type="PANTHER" id="PTHR12246">
    <property type="entry name" value="PALMITOYLTRANSFERASE ZDHHC16"/>
    <property type="match status" value="1"/>
</dbReference>
<feature type="compositionally biased region" description="Acidic residues" evidence="8">
    <location>
        <begin position="25"/>
        <end position="37"/>
    </location>
</feature>
<evidence type="ECO:0000256" key="5">
    <source>
        <dbReference type="ARBA" id="ARBA00023136"/>
    </source>
</evidence>
<evidence type="ECO:0000256" key="4">
    <source>
        <dbReference type="ARBA" id="ARBA00022989"/>
    </source>
</evidence>
<evidence type="ECO:0000259" key="9">
    <source>
        <dbReference type="Pfam" id="PF01529"/>
    </source>
</evidence>
<dbReference type="GeneTree" id="ENSGT00940000158214"/>
<name>F6XXZ8_MONDO</name>
<reference evidence="10 11" key="1">
    <citation type="journal article" date="2007" name="Nature">
        <title>Genome of the marsupial Monodelphis domestica reveals innovation in non-coding sequences.</title>
        <authorList>
            <person name="Mikkelsen T.S."/>
            <person name="Wakefield M.J."/>
            <person name="Aken B."/>
            <person name="Amemiya C.T."/>
            <person name="Chang J.L."/>
            <person name="Duke S."/>
            <person name="Garber M."/>
            <person name="Gentles A.J."/>
            <person name="Goodstadt L."/>
            <person name="Heger A."/>
            <person name="Jurka J."/>
            <person name="Kamal M."/>
            <person name="Mauceli E."/>
            <person name="Searle S.M."/>
            <person name="Sharpe T."/>
            <person name="Baker M.L."/>
            <person name="Batzer M.A."/>
            <person name="Benos P.V."/>
            <person name="Belov K."/>
            <person name="Clamp M."/>
            <person name="Cook A."/>
            <person name="Cuff J."/>
            <person name="Das R."/>
            <person name="Davidow L."/>
            <person name="Deakin J.E."/>
            <person name="Fazzari M.J."/>
            <person name="Glass J.L."/>
            <person name="Grabherr M."/>
            <person name="Greally J.M."/>
            <person name="Gu W."/>
            <person name="Hore T.A."/>
            <person name="Huttley G.A."/>
            <person name="Kleber M."/>
            <person name="Jirtle R.L."/>
            <person name="Koina E."/>
            <person name="Lee J.T."/>
            <person name="Mahony S."/>
            <person name="Marra M.A."/>
            <person name="Miller R.D."/>
            <person name="Nicholls R.D."/>
            <person name="Oda M."/>
            <person name="Papenfuss A.T."/>
            <person name="Parra Z.E."/>
            <person name="Pollock D.D."/>
            <person name="Ray D.A."/>
            <person name="Schein J.E."/>
            <person name="Speed T.P."/>
            <person name="Thompson K."/>
            <person name="VandeBerg J.L."/>
            <person name="Wade C.M."/>
            <person name="Walker J.A."/>
            <person name="Waters P.D."/>
            <person name="Webber C."/>
            <person name="Weidman J.R."/>
            <person name="Xie X."/>
            <person name="Zody M.C."/>
            <person name="Baldwin J."/>
            <person name="Abdouelleil A."/>
            <person name="Abdulkadir J."/>
            <person name="Abebe A."/>
            <person name="Abera B."/>
            <person name="Abreu J."/>
            <person name="Acer S.C."/>
            <person name="Aftuck L."/>
            <person name="Alexander A."/>
            <person name="An P."/>
            <person name="Anderson E."/>
            <person name="Anderson S."/>
            <person name="Arachi H."/>
            <person name="Azer M."/>
            <person name="Bachantsang P."/>
            <person name="Barry A."/>
            <person name="Bayul T."/>
            <person name="Berlin A."/>
            <person name="Bessette D."/>
            <person name="Bloom T."/>
            <person name="Bloom T."/>
            <person name="Boguslavskiy L."/>
            <person name="Bonnet C."/>
            <person name="Boukhgalter B."/>
            <person name="Bourzgui I."/>
            <person name="Brown A."/>
            <person name="Cahill P."/>
            <person name="Channer S."/>
            <person name="Cheshatsang Y."/>
            <person name="Chuda L."/>
            <person name="Citroen M."/>
            <person name="Collymore A."/>
            <person name="Cooke P."/>
            <person name="Costello M."/>
            <person name="D'Aco K."/>
            <person name="Daza R."/>
            <person name="De Haan G."/>
            <person name="DeGray S."/>
            <person name="DeMaso C."/>
            <person name="Dhargay N."/>
            <person name="Dooley K."/>
            <person name="Dooley E."/>
            <person name="Doricent M."/>
            <person name="Dorje P."/>
            <person name="Dorjee K."/>
            <person name="Dupes A."/>
            <person name="Elong R."/>
            <person name="Falk J."/>
            <person name="Farina A."/>
            <person name="Faro S."/>
            <person name="Ferguson D."/>
            <person name="Fisher S."/>
            <person name="Foley C.D."/>
            <person name="Franke A."/>
            <person name="Friedrich D."/>
            <person name="Gadbois L."/>
            <person name="Gearin G."/>
            <person name="Gearin C.R."/>
            <person name="Giannoukos G."/>
            <person name="Goode T."/>
            <person name="Graham J."/>
            <person name="Grandbois E."/>
            <person name="Grewal S."/>
            <person name="Gyaltsen K."/>
            <person name="Hafez N."/>
            <person name="Hagos B."/>
            <person name="Hall J."/>
            <person name="Henson C."/>
            <person name="Hollinger A."/>
            <person name="Honan T."/>
            <person name="Huard M.D."/>
            <person name="Hughes L."/>
            <person name="Hurhula B."/>
            <person name="Husby M.E."/>
            <person name="Kamat A."/>
            <person name="Kanga B."/>
            <person name="Kashin S."/>
            <person name="Khazanovich D."/>
            <person name="Kisner P."/>
            <person name="Lance K."/>
            <person name="Lara M."/>
            <person name="Lee W."/>
            <person name="Lennon N."/>
            <person name="Letendre F."/>
            <person name="LeVine R."/>
            <person name="Lipovsky A."/>
            <person name="Liu X."/>
            <person name="Liu J."/>
            <person name="Liu S."/>
            <person name="Lokyitsang T."/>
            <person name="Lokyitsang Y."/>
            <person name="Lubonja R."/>
            <person name="Lui A."/>
            <person name="MacDonald P."/>
            <person name="Magnisalis V."/>
            <person name="Maru K."/>
            <person name="Matthews C."/>
            <person name="McCusker W."/>
            <person name="McDonough S."/>
            <person name="Mehta T."/>
            <person name="Meldrim J."/>
            <person name="Meneus L."/>
            <person name="Mihai O."/>
            <person name="Mihalev A."/>
            <person name="Mihova T."/>
            <person name="Mittelman R."/>
            <person name="Mlenga V."/>
            <person name="Montmayeur A."/>
            <person name="Mulrain L."/>
            <person name="Navidi A."/>
            <person name="Naylor J."/>
            <person name="Negash T."/>
            <person name="Nguyen T."/>
            <person name="Nguyen N."/>
            <person name="Nicol R."/>
            <person name="Norbu C."/>
            <person name="Norbu N."/>
            <person name="Novod N."/>
            <person name="O'Neill B."/>
            <person name="Osman S."/>
            <person name="Markiewicz E."/>
            <person name="Oyono O.L."/>
            <person name="Patti C."/>
            <person name="Phunkhang P."/>
            <person name="Pierre F."/>
            <person name="Priest M."/>
            <person name="Raghuraman S."/>
            <person name="Rege F."/>
            <person name="Reyes R."/>
            <person name="Rise C."/>
            <person name="Rogov P."/>
            <person name="Ross K."/>
            <person name="Ryan E."/>
            <person name="Settipalli S."/>
            <person name="Shea T."/>
            <person name="Sherpa N."/>
            <person name="Shi L."/>
            <person name="Shih D."/>
            <person name="Sparrow T."/>
            <person name="Spaulding J."/>
            <person name="Stalker J."/>
            <person name="Stange-Thomann N."/>
            <person name="Stavropoulos S."/>
            <person name="Stone C."/>
            <person name="Strader C."/>
            <person name="Tesfaye S."/>
            <person name="Thomson T."/>
            <person name="Thoulutsang Y."/>
            <person name="Thoulutsang D."/>
            <person name="Topham K."/>
            <person name="Topping I."/>
            <person name="Tsamla T."/>
            <person name="Vassiliev H."/>
            <person name="Vo A."/>
            <person name="Wangchuk T."/>
            <person name="Wangdi T."/>
            <person name="Weiand M."/>
            <person name="Wilkinson J."/>
            <person name="Wilson A."/>
            <person name="Yadav S."/>
            <person name="Young G."/>
            <person name="Yu Q."/>
            <person name="Zembek L."/>
            <person name="Zhong D."/>
            <person name="Zimmer A."/>
            <person name="Zwirko Z."/>
            <person name="Jaffe D.B."/>
            <person name="Alvarez P."/>
            <person name="Brockman W."/>
            <person name="Butler J."/>
            <person name="Chin C."/>
            <person name="Gnerre S."/>
            <person name="MacCallum I."/>
            <person name="Graves J.A."/>
            <person name="Ponting C.P."/>
            <person name="Breen M."/>
            <person name="Samollow P.B."/>
            <person name="Lander E.S."/>
            <person name="Lindblad-Toh K."/>
        </authorList>
    </citation>
    <scope>NUCLEOTIDE SEQUENCE [LARGE SCALE GENOMIC DNA]</scope>
</reference>
<dbReference type="eggNOG" id="KOG1315">
    <property type="taxonomic scope" value="Eukaryota"/>
</dbReference>
<dbReference type="GO" id="GO:0005794">
    <property type="term" value="C:Golgi apparatus"/>
    <property type="evidence" value="ECO:0000318"/>
    <property type="project" value="GO_Central"/>
</dbReference>
<proteinExistence type="inferred from homology"/>
<feature type="region of interest" description="Disordered" evidence="8">
    <location>
        <begin position="1"/>
        <end position="64"/>
    </location>
</feature>
<dbReference type="AlphaFoldDB" id="F6XXZ8"/>
<feature type="domain" description="Palmitoyltransferase DHHC" evidence="9">
    <location>
        <begin position="249"/>
        <end position="381"/>
    </location>
</feature>
<dbReference type="GO" id="GO:0016188">
    <property type="term" value="P:synaptic vesicle maturation"/>
    <property type="evidence" value="ECO:0000318"/>
    <property type="project" value="GO_Central"/>
</dbReference>
<evidence type="ECO:0000256" key="3">
    <source>
        <dbReference type="ARBA" id="ARBA00022692"/>
    </source>
</evidence>
<dbReference type="PROSITE" id="PS50216">
    <property type="entry name" value="DHHC"/>
    <property type="match status" value="1"/>
</dbReference>
<dbReference type="STRING" id="13616.ENSMODP00000033414"/>
<dbReference type="Pfam" id="PF01529">
    <property type="entry name" value="DHHC"/>
    <property type="match status" value="1"/>
</dbReference>
<dbReference type="InterPro" id="IPR039859">
    <property type="entry name" value="PFA4/ZDH16/20/ERF2-like"/>
</dbReference>
<dbReference type="GO" id="GO:0019706">
    <property type="term" value="F:protein-cysteine S-palmitoyltransferase activity"/>
    <property type="evidence" value="ECO:0000318"/>
    <property type="project" value="GO_Central"/>
</dbReference>
<keyword evidence="6 7" id="KW-0012">Acyltransferase</keyword>
<comment type="domain">
    <text evidence="7">The DHHC domain is required for palmitoyltransferase activity.</text>
</comment>
<dbReference type="InterPro" id="IPR001594">
    <property type="entry name" value="Palmitoyltrfase_DHHC"/>
</dbReference>
<dbReference type="GO" id="GO:0005783">
    <property type="term" value="C:endoplasmic reticulum"/>
    <property type="evidence" value="ECO:0000318"/>
    <property type="project" value="GO_Central"/>
</dbReference>
<dbReference type="Bgee" id="ENSMODG00000024155">
    <property type="expression patterns" value="Expressed in spermatocyte and 19 other cell types or tissues"/>
</dbReference>
<dbReference type="InParanoid" id="F6XXZ8"/>
<evidence type="ECO:0000256" key="7">
    <source>
        <dbReference type="RuleBase" id="RU079119"/>
    </source>
</evidence>
<feature type="transmembrane region" description="Helical" evidence="7">
    <location>
        <begin position="174"/>
        <end position="193"/>
    </location>
</feature>
<dbReference type="GO" id="GO:0016020">
    <property type="term" value="C:membrane"/>
    <property type="evidence" value="ECO:0007669"/>
    <property type="project" value="UniProtKB-SubCell"/>
</dbReference>
<keyword evidence="3 7" id="KW-0812">Transmembrane</keyword>
<reference evidence="10" key="2">
    <citation type="submission" date="2025-08" db="UniProtKB">
        <authorList>
            <consortium name="Ensembl"/>
        </authorList>
    </citation>
    <scope>IDENTIFICATION</scope>
</reference>
<evidence type="ECO:0000256" key="1">
    <source>
        <dbReference type="ARBA" id="ARBA00004141"/>
    </source>
</evidence>
<comment type="subcellular location">
    <subcellularLocation>
        <location evidence="1">Membrane</location>
        <topology evidence="1">Multi-pass membrane protein</topology>
    </subcellularLocation>
</comment>
<evidence type="ECO:0000256" key="6">
    <source>
        <dbReference type="ARBA" id="ARBA00023315"/>
    </source>
</evidence>
<evidence type="ECO:0000256" key="2">
    <source>
        <dbReference type="ARBA" id="ARBA00022679"/>
    </source>
</evidence>
<feature type="transmembrane region" description="Helical" evidence="7">
    <location>
        <begin position="293"/>
        <end position="317"/>
    </location>
</feature>
<dbReference type="HOGENOM" id="CLU_027721_1_3_1"/>
<sequence length="492" mass="56914">MGGGGGRGKRSVRGRATLSSKVATEEEEEEEKEEEEKEEKKAEKKAGKKAEKEEGIKKEEEKEEKGEGSLFIEYQEYPADQEDLEEQHLKETFDKKELHATQFGRLQIRIWRYPHDCLPLQPNMTPGRVLLCCQRTAAWVPVIFIAVVIGWSYYTFVVELCIFTIAAQGKGGKAAIYLVIFHLSFILIMWAYLKTIFTPPICPSKEFSLSQADEEHFEKEERPDIQQEILRRAAKDLPVYTMTSTRLIRYCKKCQLIKPDRCHHCSVCNKCVLKMDHHCPWVNNCVGFSNYKYFLLFLFYSLLYCILVTTTVLEYFIKFWTLCRRKSAENCPKTNQKTTRAQFHVLFLFFVASMFFISVLSLFCYHMWLVGKNRTTIEAFRSPVFINGPDKNGFSLGLSKNWRQVFGDEKKYWLFPVFTSLGDGVNFPTRLMMDTEQVTVTNYHEQHSRSTGSTENFPVAPLSESKNFLLATDSDKDVRSGIKNHVTVSIDS</sequence>
<dbReference type="Ensembl" id="ENSMODT00000034990.2">
    <property type="protein sequence ID" value="ENSMODP00000033414.2"/>
    <property type="gene ID" value="ENSMODG00000024155.2"/>
</dbReference>
<dbReference type="EC" id="2.3.1.225" evidence="7"/>
<comment type="similarity">
    <text evidence="7">Belongs to the DHHC palmitoyltransferase family.</text>
</comment>
<organism evidence="10 11">
    <name type="scientific">Monodelphis domestica</name>
    <name type="common">Gray short-tailed opossum</name>
    <dbReference type="NCBI Taxonomy" id="13616"/>
    <lineage>
        <taxon>Eukaryota</taxon>
        <taxon>Metazoa</taxon>
        <taxon>Chordata</taxon>
        <taxon>Craniata</taxon>
        <taxon>Vertebrata</taxon>
        <taxon>Euteleostomi</taxon>
        <taxon>Mammalia</taxon>
        <taxon>Metatheria</taxon>
        <taxon>Didelphimorphia</taxon>
        <taxon>Didelphidae</taxon>
        <taxon>Monodelphis</taxon>
    </lineage>
</organism>
<reference evidence="10" key="3">
    <citation type="submission" date="2025-09" db="UniProtKB">
        <authorList>
            <consortium name="Ensembl"/>
        </authorList>
    </citation>
    <scope>IDENTIFICATION</scope>
</reference>
<feature type="compositionally biased region" description="Basic and acidic residues" evidence="8">
    <location>
        <begin position="38"/>
        <end position="64"/>
    </location>
</feature>
<dbReference type="FunCoup" id="F6XXZ8">
    <property type="interactions" value="1691"/>
</dbReference>
<keyword evidence="11" id="KW-1185">Reference proteome</keyword>
<dbReference type="OMA" id="IDSFCAP"/>
<dbReference type="Proteomes" id="UP000002280">
    <property type="component" value="Chromosome 4"/>
</dbReference>
<feature type="transmembrane region" description="Helical" evidence="7">
    <location>
        <begin position="345"/>
        <end position="368"/>
    </location>
</feature>
<evidence type="ECO:0000256" key="8">
    <source>
        <dbReference type="SAM" id="MobiDB-lite"/>
    </source>
</evidence>
<protein>
    <recommendedName>
        <fullName evidence="7">Palmitoyltransferase</fullName>
        <ecNumber evidence="7">2.3.1.225</ecNumber>
    </recommendedName>
</protein>
<dbReference type="GO" id="GO:0006612">
    <property type="term" value="P:protein targeting to membrane"/>
    <property type="evidence" value="ECO:0000318"/>
    <property type="project" value="GO_Central"/>
</dbReference>